<sequence>MNKVQVRPDIFVKSAGDKMHINFKNKNFILTLGKDKHLVVFNFIELCDGSRTLEQALEGFEQADKELLEGFYQFLVQNKMVFNIADDVAHVAGTSLLTHAAQYLDSPIAAVESVTQSPLLVIGSGYSLLGAIKTIAQAGILNVQIINADELGIFTLTNETLESVFADHAASESQSCEILPFSDLADCLSHAHVLQVHDKFDSKLYQFVKNGAQKFVVQAVGHNGCAVISNKGINLQQKRHQPVTSKGDLSLLGATTAAVGIDMMLGIHNTPGYLYYRLDMTEMVGSAKQFDVLPLEDAENGDVDVINDFQKLCEVPLSPLVNFEQLDLSQQYLKVFQVTVQVRGGAQLLITGAGFNAKEAADNILNKLAIEHELWFSNERNADKMREQVAFAKSVHSAVQSVPSYSIELPKLSGKASYTHFSIISEFDAAVQVKRSNNIDGKYLFTVSVGGNQVHFSSVTEHASDALWEQALLELYSQCCAHFKVHSSVVMEVAHDSAA</sequence>
<accession>A0A0C1MM47</accession>
<proteinExistence type="predicted"/>
<dbReference type="RefSeq" id="WP_039611192.1">
    <property type="nucleotide sequence ID" value="NZ_JWIC01000008.1"/>
</dbReference>
<evidence type="ECO:0000313" key="1">
    <source>
        <dbReference type="EMBL" id="KID55538.1"/>
    </source>
</evidence>
<comment type="caution">
    <text evidence="1">The sequence shown here is derived from an EMBL/GenBank/DDBJ whole genome shotgun (WGS) entry which is preliminary data.</text>
</comment>
<protein>
    <submittedName>
        <fullName evidence="1">Uncharacterized protein</fullName>
    </submittedName>
</protein>
<gene>
    <name evidence="1" type="ORF">JF50_20240</name>
</gene>
<dbReference type="EMBL" id="JWIC01000008">
    <property type="protein sequence ID" value="KID55538.1"/>
    <property type="molecule type" value="Genomic_DNA"/>
</dbReference>
<reference evidence="1 2" key="1">
    <citation type="submission" date="2014-12" db="EMBL/GenBank/DDBJ databases">
        <title>Draft Genome Sequence of Pseudoalteromonas luteoviolacea HI1.</title>
        <authorList>
            <person name="Asahina A.Y."/>
            <person name="Hadfield M.G."/>
        </authorList>
    </citation>
    <scope>NUCLEOTIDE SEQUENCE [LARGE SCALE GENOMIC DNA]</scope>
    <source>
        <strain evidence="1 2">HI1</strain>
    </source>
</reference>
<evidence type="ECO:0000313" key="2">
    <source>
        <dbReference type="Proteomes" id="UP000031327"/>
    </source>
</evidence>
<name>A0A0C1MM47_9GAMM</name>
<dbReference type="AlphaFoldDB" id="A0A0C1MM47"/>
<dbReference type="Proteomes" id="UP000031327">
    <property type="component" value="Unassembled WGS sequence"/>
</dbReference>
<organism evidence="1 2">
    <name type="scientific">Pseudoalteromonas luteoviolacea</name>
    <dbReference type="NCBI Taxonomy" id="43657"/>
    <lineage>
        <taxon>Bacteria</taxon>
        <taxon>Pseudomonadati</taxon>
        <taxon>Pseudomonadota</taxon>
        <taxon>Gammaproteobacteria</taxon>
        <taxon>Alteromonadales</taxon>
        <taxon>Pseudoalteromonadaceae</taxon>
        <taxon>Pseudoalteromonas</taxon>
    </lineage>
</organism>